<dbReference type="SUPFAM" id="SSF56712">
    <property type="entry name" value="Prokaryotic type I DNA topoisomerase"/>
    <property type="match status" value="1"/>
</dbReference>
<dbReference type="SMART" id="SM00493">
    <property type="entry name" value="TOPRIM"/>
    <property type="match status" value="1"/>
</dbReference>
<evidence type="ECO:0000256" key="11">
    <source>
        <dbReference type="SAM" id="MobiDB-lite"/>
    </source>
</evidence>
<evidence type="ECO:0000313" key="15">
    <source>
        <dbReference type="Proteomes" id="UP000198341"/>
    </source>
</evidence>
<dbReference type="InterPro" id="IPR013825">
    <property type="entry name" value="Topo_IA_cen_sub2"/>
</dbReference>
<dbReference type="GO" id="GO:0005634">
    <property type="term" value="C:nucleus"/>
    <property type="evidence" value="ECO:0007669"/>
    <property type="project" value="TreeGrafter"/>
</dbReference>
<dbReference type="SMART" id="SM00436">
    <property type="entry name" value="TOP1Bc"/>
    <property type="match status" value="1"/>
</dbReference>
<evidence type="ECO:0000256" key="9">
    <source>
        <dbReference type="ARBA" id="ARBA00023235"/>
    </source>
</evidence>
<dbReference type="GO" id="GO:0031422">
    <property type="term" value="C:RecQ family helicase-topoisomerase III complex"/>
    <property type="evidence" value="ECO:0007669"/>
    <property type="project" value="TreeGrafter"/>
</dbReference>
<dbReference type="RefSeq" id="XP_007511027.1">
    <property type="nucleotide sequence ID" value="XM_007510965.1"/>
</dbReference>
<sequence length="751" mass="85562">MRNNNNNNHQFQQRGGNNNNAYNNNNGGGNNGARNNGGVKILNVAEKPSVAKEVSRVLCGGRGCQSRQGASKFNRIFEFINPFPINNARNAQMKFTSVTGHLMNYDFTEHEYKSWEHSDARDLFGRARIAKLVPDDKKEVKVNLEREARTSEWLILWLDCDREGENIAMEVVDVCLNANRRLKVFRARFSALSYQDVSRALMNLQRPDEAASIAVDARQELDLRLGAAFTRFNTLCVKRNGVLALLGENGGGGGERGGGRGNDRDNKTVISYGPCQFPTLGFIVQRKWDVDAHVPEKFWTISIGYQMVEGGQQQQQQQQQQRQQRQRRGGGGGGGRVVEFRWNRQRVFDEHLANSLFERVQNAPHATVLSTRGQEIKKWPPHPLNTLEMQKRVNRVLRIAPEKIMKVAEELYQKGFISYPRTETDRFPDSFNFLENIALFYNHDTFGPYARELVERDGFRKPPGGHRDDKAHPPIYPAKLATAHEYNGWKRENQQVYDFVLRHFLATCSKPAVGYKTTVEVDCAGEGFKANGLMIADRAYLRIYGPGPIFPPDGPRLNPYFDNWTAQEELPTFEDGERFQPSHRNLRDSETVKPQMLSEVDLLTLMEKNGIGTDATQAQHIDKVVGERGYAKKVGENRLVPTNIGEALVAGYDSLQLGFMWQPTKRAEMEKDVDNVHRGSITKEDAIRKNIEPMLRAFAKCESNEQDLIRIVKRFVERGRNVNVEQRYGGPERERDFFEDEEEDEGAFDDA</sequence>
<keyword evidence="7 10" id="KW-0799">Topoisomerase</keyword>
<dbReference type="GO" id="GO:0006310">
    <property type="term" value="P:DNA recombination"/>
    <property type="evidence" value="ECO:0007669"/>
    <property type="project" value="TreeGrafter"/>
</dbReference>
<comment type="similarity">
    <text evidence="3 10">Belongs to the type IA topoisomerase family.</text>
</comment>
<name>K8F3E9_9CHLO</name>
<dbReference type="EC" id="5.6.2.1" evidence="4 10"/>
<dbReference type="InterPro" id="IPR034144">
    <property type="entry name" value="TOPRIM_TopoIII"/>
</dbReference>
<dbReference type="PANTHER" id="PTHR11390:SF21">
    <property type="entry name" value="DNA TOPOISOMERASE 3-ALPHA"/>
    <property type="match status" value="1"/>
</dbReference>
<dbReference type="FunFam" id="1.10.290.10:FF:000003">
    <property type="entry name" value="DNA topoisomerase"/>
    <property type="match status" value="1"/>
</dbReference>
<dbReference type="GeneID" id="19013935"/>
<feature type="region of interest" description="Disordered" evidence="11">
    <location>
        <begin position="727"/>
        <end position="751"/>
    </location>
</feature>
<evidence type="ECO:0000256" key="8">
    <source>
        <dbReference type="ARBA" id="ARBA00023125"/>
    </source>
</evidence>
<evidence type="ECO:0000259" key="12">
    <source>
        <dbReference type="PROSITE" id="PS50880"/>
    </source>
</evidence>
<evidence type="ECO:0000313" key="14">
    <source>
        <dbReference type="EMBL" id="CCO66587.1"/>
    </source>
</evidence>
<dbReference type="InterPro" id="IPR000380">
    <property type="entry name" value="Topo_IA"/>
</dbReference>
<dbReference type="STRING" id="41875.K8F3E9"/>
<keyword evidence="15" id="KW-1185">Reference proteome</keyword>
<dbReference type="Pfam" id="PF01751">
    <property type="entry name" value="Toprim"/>
    <property type="match status" value="1"/>
</dbReference>
<dbReference type="GO" id="GO:0046872">
    <property type="term" value="F:metal ion binding"/>
    <property type="evidence" value="ECO:0007669"/>
    <property type="project" value="UniProtKB-KW"/>
</dbReference>
<feature type="compositionally biased region" description="Acidic residues" evidence="11">
    <location>
        <begin position="737"/>
        <end position="751"/>
    </location>
</feature>
<dbReference type="InterPro" id="IPR006171">
    <property type="entry name" value="TOPRIM_dom"/>
</dbReference>
<dbReference type="PROSITE" id="PS50880">
    <property type="entry name" value="TOPRIM"/>
    <property type="match status" value="1"/>
</dbReference>
<dbReference type="AlphaFoldDB" id="K8F3E9"/>
<reference evidence="14 15" key="1">
    <citation type="submission" date="2011-10" db="EMBL/GenBank/DDBJ databases">
        <authorList>
            <person name="Genoscope - CEA"/>
        </authorList>
    </citation>
    <scope>NUCLEOTIDE SEQUENCE [LARGE SCALE GENOMIC DNA]</scope>
    <source>
        <strain evidence="14 15">RCC 1105</strain>
    </source>
</reference>
<dbReference type="InterPro" id="IPR023405">
    <property type="entry name" value="Topo_IA_core_domain"/>
</dbReference>
<evidence type="ECO:0000256" key="2">
    <source>
        <dbReference type="ARBA" id="ARBA00001946"/>
    </source>
</evidence>
<dbReference type="OrthoDB" id="430051at2759"/>
<dbReference type="KEGG" id="bpg:Bathy09g04290"/>
<dbReference type="CDD" id="cd03362">
    <property type="entry name" value="TOPRIM_TopoIA_TopoIII"/>
    <property type="match status" value="1"/>
</dbReference>
<evidence type="ECO:0000256" key="3">
    <source>
        <dbReference type="ARBA" id="ARBA00009446"/>
    </source>
</evidence>
<feature type="region of interest" description="Disordered" evidence="11">
    <location>
        <begin position="1"/>
        <end position="35"/>
    </location>
</feature>
<evidence type="ECO:0000256" key="4">
    <source>
        <dbReference type="ARBA" id="ARBA00012891"/>
    </source>
</evidence>
<dbReference type="PANTHER" id="PTHR11390">
    <property type="entry name" value="PROKARYOTIC DNA TOPOISOMERASE"/>
    <property type="match status" value="1"/>
</dbReference>
<gene>
    <name evidence="14" type="ORF">Bathy09g04290</name>
</gene>
<dbReference type="PROSITE" id="PS52039">
    <property type="entry name" value="TOPO_IA_2"/>
    <property type="match status" value="1"/>
</dbReference>
<keyword evidence="8 10" id="KW-0238">DNA-binding</keyword>
<feature type="compositionally biased region" description="Low complexity" evidence="11">
    <location>
        <begin position="312"/>
        <end position="323"/>
    </location>
</feature>
<comment type="catalytic activity">
    <reaction evidence="1 10">
        <text>ATP-independent breakage of single-stranded DNA, followed by passage and rejoining.</text>
        <dbReference type="EC" id="5.6.2.1"/>
    </reaction>
</comment>
<evidence type="ECO:0000256" key="6">
    <source>
        <dbReference type="ARBA" id="ARBA00022833"/>
    </source>
</evidence>
<dbReference type="GO" id="GO:0003917">
    <property type="term" value="F:DNA topoisomerase type I (single strand cut, ATP-independent) activity"/>
    <property type="evidence" value="ECO:0007669"/>
    <property type="project" value="UniProtKB-EC"/>
</dbReference>
<feature type="domain" description="Toprim" evidence="12">
    <location>
        <begin position="40"/>
        <end position="190"/>
    </location>
</feature>
<dbReference type="Pfam" id="PF01131">
    <property type="entry name" value="Topoisom_bac"/>
    <property type="match status" value="1"/>
</dbReference>
<feature type="compositionally biased region" description="Low complexity" evidence="11">
    <location>
        <begin position="1"/>
        <end position="25"/>
    </location>
</feature>
<proteinExistence type="inferred from homology"/>
<dbReference type="Gene3D" id="2.70.20.10">
    <property type="entry name" value="Topoisomerase I, domain 3"/>
    <property type="match status" value="1"/>
</dbReference>
<evidence type="ECO:0000256" key="1">
    <source>
        <dbReference type="ARBA" id="ARBA00000213"/>
    </source>
</evidence>
<dbReference type="InterPro" id="IPR003601">
    <property type="entry name" value="Topo_IA_2"/>
</dbReference>
<keyword evidence="9 10" id="KW-0413">Isomerase</keyword>
<dbReference type="EMBL" id="FO082270">
    <property type="protein sequence ID" value="CCO66587.1"/>
    <property type="molecule type" value="Genomic_DNA"/>
</dbReference>
<dbReference type="CDD" id="cd00186">
    <property type="entry name" value="TOP1Ac"/>
    <property type="match status" value="1"/>
</dbReference>
<dbReference type="GO" id="GO:0003677">
    <property type="term" value="F:DNA binding"/>
    <property type="evidence" value="ECO:0007669"/>
    <property type="project" value="UniProtKB-KW"/>
</dbReference>
<dbReference type="InterPro" id="IPR013826">
    <property type="entry name" value="Topo_IA_cen_sub3"/>
</dbReference>
<dbReference type="PROSITE" id="PS00396">
    <property type="entry name" value="TOPO_IA_1"/>
    <property type="match status" value="1"/>
</dbReference>
<dbReference type="Gene3D" id="3.40.50.140">
    <property type="match status" value="1"/>
</dbReference>
<evidence type="ECO:0000256" key="10">
    <source>
        <dbReference type="RuleBase" id="RU362092"/>
    </source>
</evidence>
<dbReference type="Proteomes" id="UP000198341">
    <property type="component" value="Chromosome 9"/>
</dbReference>
<evidence type="ECO:0000259" key="13">
    <source>
        <dbReference type="PROSITE" id="PS52039"/>
    </source>
</evidence>
<dbReference type="InterPro" id="IPR023406">
    <property type="entry name" value="Topo_IA_AS"/>
</dbReference>
<feature type="domain" description="Topo IA-type catalytic" evidence="13">
    <location>
        <begin position="208"/>
        <end position="698"/>
    </location>
</feature>
<dbReference type="PRINTS" id="PR00417">
    <property type="entry name" value="PRTPISMRASEI"/>
</dbReference>
<dbReference type="Gene3D" id="1.10.460.10">
    <property type="entry name" value="Topoisomerase I, domain 2"/>
    <property type="match status" value="1"/>
</dbReference>
<comment type="cofactor">
    <cofactor evidence="2">
        <name>Mg(2+)</name>
        <dbReference type="ChEBI" id="CHEBI:18420"/>
    </cofactor>
</comment>
<dbReference type="FunFam" id="3.40.50.140:FF:000003">
    <property type="entry name" value="DNA topoisomerase"/>
    <property type="match status" value="1"/>
</dbReference>
<evidence type="ECO:0000256" key="7">
    <source>
        <dbReference type="ARBA" id="ARBA00023029"/>
    </source>
</evidence>
<organism evidence="14 15">
    <name type="scientific">Bathycoccus prasinos</name>
    <dbReference type="NCBI Taxonomy" id="41875"/>
    <lineage>
        <taxon>Eukaryota</taxon>
        <taxon>Viridiplantae</taxon>
        <taxon>Chlorophyta</taxon>
        <taxon>Mamiellophyceae</taxon>
        <taxon>Mamiellales</taxon>
        <taxon>Bathycoccaceae</taxon>
        <taxon>Bathycoccus</taxon>
    </lineage>
</organism>
<dbReference type="SMART" id="SM00437">
    <property type="entry name" value="TOP1Ac"/>
    <property type="match status" value="1"/>
</dbReference>
<feature type="region of interest" description="Disordered" evidence="11">
    <location>
        <begin position="312"/>
        <end position="336"/>
    </location>
</feature>
<keyword evidence="6" id="KW-0862">Zinc</keyword>
<dbReference type="GO" id="GO:0006281">
    <property type="term" value="P:DNA repair"/>
    <property type="evidence" value="ECO:0007669"/>
    <property type="project" value="TreeGrafter"/>
</dbReference>
<dbReference type="InterPro" id="IPR003602">
    <property type="entry name" value="Topo_IA_DNA-bd_dom"/>
</dbReference>
<keyword evidence="5" id="KW-0479">Metal-binding</keyword>
<accession>K8F3E9</accession>
<comment type="function">
    <text evidence="10">Introduces a single-strand break via transesterification at a target site in duplex DNA. Releases the supercoiling and torsional tension of DNA introduced during the DNA replication and transcription by transiently cleaving and rejoining one strand of the DNA duplex. The scissile phosphodiester is attacked by the catalytic tyrosine of the enzyme, resulting in the formation of a DNA-(5'-phosphotyrosyl)-enzyme intermediate and the expulsion of a 3'-OH DNA strand.</text>
</comment>
<dbReference type="InterPro" id="IPR013497">
    <property type="entry name" value="Topo_IA_cen"/>
</dbReference>
<dbReference type="Gene3D" id="1.10.290.10">
    <property type="entry name" value="Topoisomerase I, domain 4"/>
    <property type="match status" value="1"/>
</dbReference>
<protein>
    <recommendedName>
        <fullName evidence="4 10">DNA topoisomerase</fullName>
        <ecNumber evidence="4 10">5.6.2.1</ecNumber>
    </recommendedName>
</protein>
<dbReference type="InterPro" id="IPR013824">
    <property type="entry name" value="Topo_IA_cen_sub1"/>
</dbReference>
<dbReference type="GO" id="GO:0006265">
    <property type="term" value="P:DNA topological change"/>
    <property type="evidence" value="ECO:0007669"/>
    <property type="project" value="InterPro"/>
</dbReference>
<dbReference type="eggNOG" id="KOG1956">
    <property type="taxonomic scope" value="Eukaryota"/>
</dbReference>
<evidence type="ECO:0000256" key="5">
    <source>
        <dbReference type="ARBA" id="ARBA00022723"/>
    </source>
</evidence>